<dbReference type="Pfam" id="PF04357">
    <property type="entry name" value="TamB"/>
    <property type="match status" value="1"/>
</dbReference>
<dbReference type="PANTHER" id="PTHR36985">
    <property type="entry name" value="TRANSLOCATION AND ASSEMBLY MODULE SUBUNIT TAMB"/>
    <property type="match status" value="1"/>
</dbReference>
<dbReference type="EMBL" id="FO082060">
    <property type="protein sequence ID" value="CCE22511.1"/>
    <property type="molecule type" value="Genomic_DNA"/>
</dbReference>
<reference evidence="7" key="1">
    <citation type="journal article" date="2012" name="J. Bacteriol.">
        <title>Genome sequence of the haloalkaliphilic methanotrophic bacterium Methylomicrobium alcaliphilum 20Z.</title>
        <authorList>
            <person name="Vuilleumier S."/>
            <person name="Khmelenina V.N."/>
            <person name="Bringel F."/>
            <person name="Reshetnikov A.S."/>
            <person name="Lajus A."/>
            <person name="Mangenot S."/>
            <person name="Rouy Z."/>
            <person name="Op den Camp H.J."/>
            <person name="Jetten M.S."/>
            <person name="Dispirito A.A."/>
            <person name="Dunfield P."/>
            <person name="Klotz M.G."/>
            <person name="Semrau J.D."/>
            <person name="Stein L.Y."/>
            <person name="Barbe V."/>
            <person name="Medigue C."/>
            <person name="Trotsenko Y.A."/>
            <person name="Kalyuzhnaya M.G."/>
        </authorList>
    </citation>
    <scope>NUCLEOTIDE SEQUENCE [LARGE SCALE GENOMIC DNA]</scope>
    <source>
        <strain evidence="7">DSM 19304 / NCIMB 14124 / VKM B-2133 / 20Z</strain>
    </source>
</reference>
<evidence type="ECO:0000313" key="7">
    <source>
        <dbReference type="Proteomes" id="UP000008315"/>
    </source>
</evidence>
<sequence length="1247" mass="136156">MNAKAFFKALVLTLSGTLLSLPIALLAILGTEPGSRWLIQTVISVTELDAEIKRIDGTLLGELTLNKLVYRSETEQVTLDTFVFGWKPSALLSGTLHINRLAANGLSVEITDEAPEPDDDEPFSMPNIPLAILIDDIDLQATRFRSGEQDIAIDHFRLRAALIDNTLRLTGLALEMPEATVYGRAEIELQPHFPLSAQLAWQLKLPETPAIDGEMTVLGTLKELMLTGHAEGPFRFYHEARLNLAESVPVFSVSGRWQRLQWPLDGEADIASPEGEFTIDGNADDYRIDLAAQLSAEQESFALQLAGYGDSDSLTLERLELAPKQGRLTLAGRVIWADEPISVNLTGDWKKLQWPLSGPPQVETDQGRFDLSGTLDDYRIDLTAKLAMEQLPPFDVLFNGQGSTEAIDIHQLSLRPKQGRLDLKGKVSWRDAIDFALDLNAQQLDPGDFTPDISGSLNLQAAASGRFAEEQLTATLTIEKLHGTLFDSPIQGHGKLAFAEQRLTIDQLLLQSSENRLTADGILAETRSNLDFSIDAPNLAAVWPGLSGSIKGSGTVRGNYLAPAVKAQLNANKLSYQDFSIGLLTLNLDYAEALGQRSQLDLVLQGVELDGQAIDELTLQGSGSLNDHRFDAKLSSEIVKLDTVLNGSLRNQRWLATLERLDIDQAQIKQWRLDRPWPIRLDFAGDDIGVNLPQNCLVQTGAAICLSADGSLESRLNATAELRNIDLAMIKPWLPENLSLDGALNANANFLKRGERLTADAGATVVNASLQLSRDGEKPLIFALSETRLKAQYGDERLDAELRIGLTGRDFISAQVKTAPLAATNAQSLTGNLQASIADLSLIDQLVQDIENLKGRITADLTLAGDTERPALSGLLQLSNAELDVPEIGIHPHNINLRLSGQLGQPEQLTLSGRIDSGKGSLYLDGTFDLNPEAGFPAELTITGSEFEIARLPEAEISVSPRLTVKQSEASVQVTGDVTVDSAELKLVELPETAIAPSADEIIIGREIIEEVETALNVQTDIGILLSEQVRFSGYGMDTRLTGNLRYTSSPGTQRMQGRVAMQDARYKAYGQDLTITRGEFLFNGPVDNPWLNIEATRKAIGEDVTAILTVTGPVKSPQTKVSSRPPMPESDALAYLLTGRSLQRTGESQANMLAKAAINYGAGELSWLSNQLGFDQFEVEEAQRLEDTAVRLGKYINPDLYLGFSLGLFSNTYAVILEQTLTQHFSLQTRAGESQRIDLKYRLEKD</sequence>
<dbReference type="PATRIC" id="fig|271065.3.peg.835"/>
<organism evidence="6 7">
    <name type="scientific">Methylotuvimicrobium alcaliphilum (strain DSM 19304 / NCIMB 14124 / VKM B-2133 / 20Z)</name>
    <name type="common">Methylomicrobium alcaliphilum</name>
    <dbReference type="NCBI Taxonomy" id="1091494"/>
    <lineage>
        <taxon>Bacteria</taxon>
        <taxon>Pseudomonadati</taxon>
        <taxon>Pseudomonadota</taxon>
        <taxon>Gammaproteobacteria</taxon>
        <taxon>Methylococcales</taxon>
        <taxon>Methylococcaceae</taxon>
        <taxon>Methylotuvimicrobium</taxon>
    </lineage>
</organism>
<name>G4T285_META2</name>
<proteinExistence type="predicted"/>
<feature type="domain" description="Translocation and assembly module TamB C-terminal" evidence="5">
    <location>
        <begin position="916"/>
        <end position="1244"/>
    </location>
</feature>
<evidence type="ECO:0000256" key="1">
    <source>
        <dbReference type="ARBA" id="ARBA00004167"/>
    </source>
</evidence>
<evidence type="ECO:0000313" key="6">
    <source>
        <dbReference type="EMBL" id="CCE22511.1"/>
    </source>
</evidence>
<evidence type="ECO:0000256" key="2">
    <source>
        <dbReference type="ARBA" id="ARBA00022692"/>
    </source>
</evidence>
<keyword evidence="3" id="KW-1133">Transmembrane helix</keyword>
<accession>G4T285</accession>
<dbReference type="GO" id="GO:0097347">
    <property type="term" value="C:TAM protein secretion complex"/>
    <property type="evidence" value="ECO:0007669"/>
    <property type="project" value="TreeGrafter"/>
</dbReference>
<evidence type="ECO:0000256" key="3">
    <source>
        <dbReference type="ARBA" id="ARBA00022989"/>
    </source>
</evidence>
<dbReference type="HOGENOM" id="CLU_002338_2_1_6"/>
<dbReference type="PANTHER" id="PTHR36985:SF1">
    <property type="entry name" value="TRANSLOCATION AND ASSEMBLY MODULE SUBUNIT TAMB"/>
    <property type="match status" value="1"/>
</dbReference>
<keyword evidence="7" id="KW-1185">Reference proteome</keyword>
<keyword evidence="4" id="KW-0472">Membrane</keyword>
<dbReference type="STRING" id="1091494.MEALZ_0817"/>
<evidence type="ECO:0000259" key="5">
    <source>
        <dbReference type="Pfam" id="PF04357"/>
    </source>
</evidence>
<evidence type="ECO:0000256" key="4">
    <source>
        <dbReference type="ARBA" id="ARBA00023136"/>
    </source>
</evidence>
<dbReference type="Proteomes" id="UP000008315">
    <property type="component" value="Chromosome"/>
</dbReference>
<dbReference type="InterPro" id="IPR007452">
    <property type="entry name" value="TamB_C"/>
</dbReference>
<dbReference type="GO" id="GO:0005886">
    <property type="term" value="C:plasma membrane"/>
    <property type="evidence" value="ECO:0007669"/>
    <property type="project" value="InterPro"/>
</dbReference>
<dbReference type="KEGG" id="mah:MEALZ_0817"/>
<keyword evidence="2" id="KW-0812">Transmembrane</keyword>
<gene>
    <name evidence="6" type="ordered locus">MEALZ_0817</name>
</gene>
<protein>
    <recommendedName>
        <fullName evidence="5">Translocation and assembly module TamB C-terminal domain-containing protein</fullName>
    </recommendedName>
</protein>
<comment type="subcellular location">
    <subcellularLocation>
        <location evidence="1">Membrane</location>
        <topology evidence="1">Single-pass membrane protein</topology>
    </subcellularLocation>
</comment>
<dbReference type="AlphaFoldDB" id="G4T285"/>
<dbReference type="RefSeq" id="WP_014147312.1">
    <property type="nucleotide sequence ID" value="NC_016112.1"/>
</dbReference>
<dbReference type="GO" id="GO:0009306">
    <property type="term" value="P:protein secretion"/>
    <property type="evidence" value="ECO:0007669"/>
    <property type="project" value="InterPro"/>
</dbReference>